<dbReference type="InterPro" id="IPR036412">
    <property type="entry name" value="HAD-like_sf"/>
</dbReference>
<dbReference type="Pfam" id="PF00702">
    <property type="entry name" value="Hydrolase"/>
    <property type="match status" value="1"/>
</dbReference>
<dbReference type="AlphaFoldDB" id="A0A6J4NNL9"/>
<dbReference type="Gene3D" id="1.10.150.750">
    <property type="match status" value="1"/>
</dbReference>
<sequence>MKLRDFNTLTFDVVGTLIDFETGILDWFRPMLGRYGASKTDDDILTTFAAVEDKYQTESPEKPFTEMLLLIYREMASGWGIGPRDEDAESFRDSIRSWPPFPDTVGALEELGTRYRLVAVTNADAWALERMSANMGDPFQERVTCDEVGVNKPSPKVFEYVLAKLAPAGVQKKDILHTAQSQYHDIAPASALGFATMWIERRHGKGGFGATPRPERLATPTFHTASMADFVRQVREER</sequence>
<dbReference type="SFLD" id="SFLDG01129">
    <property type="entry name" value="C1.5:_HAD__Beta-PGM__Phosphata"/>
    <property type="match status" value="1"/>
</dbReference>
<dbReference type="PANTHER" id="PTHR43316">
    <property type="entry name" value="HYDROLASE, HALOACID DELAHOGENASE-RELATED"/>
    <property type="match status" value="1"/>
</dbReference>
<dbReference type="EC" id="3.8.1.2" evidence="2"/>
<keyword evidence="1 2" id="KW-0378">Hydrolase</keyword>
<dbReference type="SUPFAM" id="SSF56784">
    <property type="entry name" value="HAD-like"/>
    <property type="match status" value="1"/>
</dbReference>
<proteinExistence type="predicted"/>
<dbReference type="SFLD" id="SFLDS00003">
    <property type="entry name" value="Haloacid_Dehalogenase"/>
    <property type="match status" value="1"/>
</dbReference>
<dbReference type="PANTHER" id="PTHR43316:SF9">
    <property type="entry name" value="ACID DEHALOGENASE, PUTATIVE (AFU_ORTHOLOGUE AFUA_6G14460)-RELATED"/>
    <property type="match status" value="1"/>
</dbReference>
<evidence type="ECO:0000256" key="1">
    <source>
        <dbReference type="ARBA" id="ARBA00022801"/>
    </source>
</evidence>
<gene>
    <name evidence="2" type="ORF">AVDCRST_MAG03-629</name>
</gene>
<dbReference type="Gene3D" id="3.40.50.1000">
    <property type="entry name" value="HAD superfamily/HAD-like"/>
    <property type="match status" value="1"/>
</dbReference>
<dbReference type="NCBIfam" id="TIGR01493">
    <property type="entry name" value="HAD-SF-IA-v2"/>
    <property type="match status" value="1"/>
</dbReference>
<dbReference type="EMBL" id="CADCUT010000038">
    <property type="protein sequence ID" value="CAA9391270.1"/>
    <property type="molecule type" value="Genomic_DNA"/>
</dbReference>
<organism evidence="2">
    <name type="scientific">uncultured Rubrobacteraceae bacterium</name>
    <dbReference type="NCBI Taxonomy" id="349277"/>
    <lineage>
        <taxon>Bacteria</taxon>
        <taxon>Bacillati</taxon>
        <taxon>Actinomycetota</taxon>
        <taxon>Rubrobacteria</taxon>
        <taxon>Rubrobacterales</taxon>
        <taxon>Rubrobacteraceae</taxon>
        <taxon>environmental samples</taxon>
    </lineage>
</organism>
<reference evidence="2" key="1">
    <citation type="submission" date="2020-02" db="EMBL/GenBank/DDBJ databases">
        <authorList>
            <person name="Meier V. D."/>
        </authorList>
    </citation>
    <scope>NUCLEOTIDE SEQUENCE</scope>
    <source>
        <strain evidence="2">AVDCRST_MAG03</strain>
    </source>
</reference>
<evidence type="ECO:0000313" key="2">
    <source>
        <dbReference type="EMBL" id="CAA9391270.1"/>
    </source>
</evidence>
<protein>
    <submittedName>
        <fullName evidence="2">2-haloalkanoic acid dehalogenase</fullName>
        <ecNumber evidence="2">3.8.1.2</ecNumber>
    </submittedName>
</protein>
<dbReference type="GO" id="GO:0018784">
    <property type="term" value="F:(S)-2-haloacid dehalogenase activity"/>
    <property type="evidence" value="ECO:0007669"/>
    <property type="project" value="UniProtKB-EC"/>
</dbReference>
<accession>A0A6J4NNL9</accession>
<dbReference type="InterPro" id="IPR006439">
    <property type="entry name" value="HAD-SF_hydro_IA"/>
</dbReference>
<dbReference type="InterPro" id="IPR023214">
    <property type="entry name" value="HAD_sf"/>
</dbReference>
<name>A0A6J4NNL9_9ACTN</name>
<dbReference type="InterPro" id="IPR051540">
    <property type="entry name" value="S-2-haloacid_dehalogenase"/>
</dbReference>